<evidence type="ECO:0000313" key="2">
    <source>
        <dbReference type="Proteomes" id="UP001295794"/>
    </source>
</evidence>
<comment type="caution">
    <text evidence="1">The sequence shown here is derived from an EMBL/GenBank/DDBJ whole genome shotgun (WGS) entry which is preliminary data.</text>
</comment>
<organism evidence="1 2">
    <name type="scientific">Mycena citricolor</name>
    <dbReference type="NCBI Taxonomy" id="2018698"/>
    <lineage>
        <taxon>Eukaryota</taxon>
        <taxon>Fungi</taxon>
        <taxon>Dikarya</taxon>
        <taxon>Basidiomycota</taxon>
        <taxon>Agaricomycotina</taxon>
        <taxon>Agaricomycetes</taxon>
        <taxon>Agaricomycetidae</taxon>
        <taxon>Agaricales</taxon>
        <taxon>Marasmiineae</taxon>
        <taxon>Mycenaceae</taxon>
        <taxon>Mycena</taxon>
    </lineage>
</organism>
<keyword evidence="2" id="KW-1185">Reference proteome</keyword>
<proteinExistence type="predicted"/>
<dbReference type="SUPFAM" id="SSF51395">
    <property type="entry name" value="FMN-linked oxidoreductases"/>
    <property type="match status" value="1"/>
</dbReference>
<evidence type="ECO:0000313" key="1">
    <source>
        <dbReference type="EMBL" id="CAK5266899.1"/>
    </source>
</evidence>
<sequence>MLEYYVQRAKGGTGFIVTEGTLPSRQGTEWPNAPGIFNQAPQLPPPSRGSPPAGYLLGTLRRLAEGTQ</sequence>
<name>A0AAD2H2E8_9AGAR</name>
<evidence type="ECO:0008006" key="3">
    <source>
        <dbReference type="Google" id="ProtNLM"/>
    </source>
</evidence>
<reference evidence="1" key="1">
    <citation type="submission" date="2023-11" db="EMBL/GenBank/DDBJ databases">
        <authorList>
            <person name="De Vega J J."/>
            <person name="De Vega J J."/>
        </authorList>
    </citation>
    <scope>NUCLEOTIDE SEQUENCE</scope>
</reference>
<dbReference type="Proteomes" id="UP001295794">
    <property type="component" value="Unassembled WGS sequence"/>
</dbReference>
<dbReference type="InterPro" id="IPR013785">
    <property type="entry name" value="Aldolase_TIM"/>
</dbReference>
<protein>
    <recommendedName>
        <fullName evidence="3">NADH:flavin oxidoreductase/NADH oxidase N-terminal domain-containing protein</fullName>
    </recommendedName>
</protein>
<accession>A0AAD2H2E8</accession>
<dbReference type="AlphaFoldDB" id="A0AAD2H2E8"/>
<gene>
    <name evidence="1" type="ORF">MYCIT1_LOCUS8917</name>
</gene>
<dbReference type="EMBL" id="CAVNYO010000110">
    <property type="protein sequence ID" value="CAK5266899.1"/>
    <property type="molecule type" value="Genomic_DNA"/>
</dbReference>
<dbReference type="Gene3D" id="3.20.20.70">
    <property type="entry name" value="Aldolase class I"/>
    <property type="match status" value="1"/>
</dbReference>